<evidence type="ECO:0000256" key="1">
    <source>
        <dbReference type="SAM" id="Phobius"/>
    </source>
</evidence>
<dbReference type="PANTHER" id="PTHR40761">
    <property type="entry name" value="CONSERVED INTEGRAL MEMBRANE ALANINE VALINE AND LEUCINE RICH PROTEIN-RELATED"/>
    <property type="match status" value="1"/>
</dbReference>
<protein>
    <recommendedName>
        <fullName evidence="4">EamA domain-containing protein</fullName>
    </recommendedName>
</protein>
<gene>
    <name evidence="2" type="ORF">C1Y40_04090</name>
</gene>
<feature type="transmembrane region" description="Helical" evidence="1">
    <location>
        <begin position="93"/>
        <end position="113"/>
    </location>
</feature>
<comment type="caution">
    <text evidence="2">The sequence shown here is derived from an EMBL/GenBank/DDBJ whole genome shotgun (WGS) entry which is preliminary data.</text>
</comment>
<reference evidence="2 3" key="1">
    <citation type="journal article" date="2017" name="Int. J. Syst. Evol. Microbiol.">
        <title>Mycobacterium talmoniae sp. nov., a slowly growing mycobacterium isolated from human respiratory samples.</title>
        <authorList>
            <person name="Davidson R.M."/>
            <person name="DeGroote M.A."/>
            <person name="Marola J.L."/>
            <person name="Buss S."/>
            <person name="Jones V."/>
            <person name="McNeil M.R."/>
            <person name="Freifeld A.G."/>
            <person name="Elaine Epperson L."/>
            <person name="Hasan N.A."/>
            <person name="Jackson M."/>
            <person name="Iwen P.C."/>
            <person name="Salfinger M."/>
            <person name="Strong M."/>
        </authorList>
    </citation>
    <scope>NUCLEOTIDE SEQUENCE [LARGE SCALE GENOMIC DNA]</scope>
    <source>
        <strain evidence="2 3">ATCC BAA-2683</strain>
    </source>
</reference>
<evidence type="ECO:0008006" key="4">
    <source>
        <dbReference type="Google" id="ProtNLM"/>
    </source>
</evidence>
<keyword evidence="1" id="KW-0472">Membrane</keyword>
<keyword evidence="1" id="KW-0812">Transmembrane</keyword>
<evidence type="ECO:0000313" key="2">
    <source>
        <dbReference type="EMBL" id="PQM45747.1"/>
    </source>
</evidence>
<evidence type="ECO:0000313" key="3">
    <source>
        <dbReference type="Proteomes" id="UP000238296"/>
    </source>
</evidence>
<dbReference type="EMBL" id="PPEA01000596">
    <property type="protein sequence ID" value="PQM45747.1"/>
    <property type="molecule type" value="Genomic_DNA"/>
</dbReference>
<sequence>MAAGTSLAAFAVLTKVLVNTLQHGGFGAVLTSPQLIPWLLATLAGMIFQQSAFRAGALTASMPTMTVAKPMVAAALGVLLLGETIDAGGVENLAVAGGVVLIVVATAALARFADGLGVQVANTFHAKG</sequence>
<dbReference type="AlphaFoldDB" id="A0A2S8BGF1"/>
<feature type="transmembrane region" description="Helical" evidence="1">
    <location>
        <begin position="28"/>
        <end position="48"/>
    </location>
</feature>
<organism evidence="2 3">
    <name type="scientific">Mycobacterium talmoniae</name>
    <dbReference type="NCBI Taxonomy" id="1858794"/>
    <lineage>
        <taxon>Bacteria</taxon>
        <taxon>Bacillati</taxon>
        <taxon>Actinomycetota</taxon>
        <taxon>Actinomycetes</taxon>
        <taxon>Mycobacteriales</taxon>
        <taxon>Mycobacteriaceae</taxon>
        <taxon>Mycobacterium</taxon>
    </lineage>
</organism>
<proteinExistence type="predicted"/>
<dbReference type="PANTHER" id="PTHR40761:SF1">
    <property type="entry name" value="CONSERVED INTEGRAL MEMBRANE ALANINE VALINE AND LEUCINE RICH PROTEIN-RELATED"/>
    <property type="match status" value="1"/>
</dbReference>
<keyword evidence="1" id="KW-1133">Transmembrane helix</keyword>
<accession>A0A2S8BGF1</accession>
<dbReference type="Proteomes" id="UP000238296">
    <property type="component" value="Unassembled WGS sequence"/>
</dbReference>
<feature type="transmembrane region" description="Helical" evidence="1">
    <location>
        <begin position="60"/>
        <end position="81"/>
    </location>
</feature>
<name>A0A2S8BGF1_9MYCO</name>
<dbReference type="NCBIfam" id="NF038012">
    <property type="entry name" value="DMT_1"/>
    <property type="match status" value="1"/>
</dbReference>